<name>A0A0E9SFD1_ANGAN</name>
<protein>
    <submittedName>
        <fullName evidence="1">Uncharacterized protein</fullName>
    </submittedName>
</protein>
<reference evidence="1" key="2">
    <citation type="journal article" date="2015" name="Fish Shellfish Immunol.">
        <title>Early steps in the European eel (Anguilla anguilla)-Vibrio vulnificus interaction in the gills: Role of the RtxA13 toxin.</title>
        <authorList>
            <person name="Callol A."/>
            <person name="Pajuelo D."/>
            <person name="Ebbesson L."/>
            <person name="Teles M."/>
            <person name="MacKenzie S."/>
            <person name="Amaro C."/>
        </authorList>
    </citation>
    <scope>NUCLEOTIDE SEQUENCE</scope>
</reference>
<dbReference type="AlphaFoldDB" id="A0A0E9SFD1"/>
<organism evidence="1">
    <name type="scientific">Anguilla anguilla</name>
    <name type="common">European freshwater eel</name>
    <name type="synonym">Muraena anguilla</name>
    <dbReference type="NCBI Taxonomy" id="7936"/>
    <lineage>
        <taxon>Eukaryota</taxon>
        <taxon>Metazoa</taxon>
        <taxon>Chordata</taxon>
        <taxon>Craniata</taxon>
        <taxon>Vertebrata</taxon>
        <taxon>Euteleostomi</taxon>
        <taxon>Actinopterygii</taxon>
        <taxon>Neopterygii</taxon>
        <taxon>Teleostei</taxon>
        <taxon>Anguilliformes</taxon>
        <taxon>Anguillidae</taxon>
        <taxon>Anguilla</taxon>
    </lineage>
</organism>
<proteinExistence type="predicted"/>
<sequence>MLCKRPDSAENTFHLTVFFFLK</sequence>
<dbReference type="EMBL" id="GBXM01068625">
    <property type="protein sequence ID" value="JAH39952.1"/>
    <property type="molecule type" value="Transcribed_RNA"/>
</dbReference>
<reference evidence="1" key="1">
    <citation type="submission" date="2014-11" db="EMBL/GenBank/DDBJ databases">
        <authorList>
            <person name="Amaro Gonzalez C."/>
        </authorList>
    </citation>
    <scope>NUCLEOTIDE SEQUENCE</scope>
</reference>
<evidence type="ECO:0000313" key="1">
    <source>
        <dbReference type="EMBL" id="JAH39952.1"/>
    </source>
</evidence>
<accession>A0A0E9SFD1</accession>